<keyword evidence="3" id="KW-1185">Reference proteome</keyword>
<dbReference type="InterPro" id="IPR050354">
    <property type="entry name" value="F-box/kelch-repeat_ARATH"/>
</dbReference>
<dbReference type="AlphaFoldDB" id="A0A8T1Y9S9"/>
<dbReference type="PROSITE" id="PS50181">
    <property type="entry name" value="FBOX"/>
    <property type="match status" value="1"/>
</dbReference>
<dbReference type="InterPro" id="IPR057499">
    <property type="entry name" value="Kelch_FKB95"/>
</dbReference>
<dbReference type="PANTHER" id="PTHR24414:SF115">
    <property type="entry name" value="F-BOX DOMAIN-CONTAINING PROTEIN"/>
    <property type="match status" value="1"/>
</dbReference>
<dbReference type="InterPro" id="IPR001810">
    <property type="entry name" value="F-box_dom"/>
</dbReference>
<dbReference type="InterPro" id="IPR006652">
    <property type="entry name" value="Kelch_1"/>
</dbReference>
<evidence type="ECO:0000259" key="1">
    <source>
        <dbReference type="PROSITE" id="PS50181"/>
    </source>
</evidence>
<comment type="caution">
    <text evidence="2">The sequence shown here is derived from an EMBL/GenBank/DDBJ whole genome shotgun (WGS) entry which is preliminary data.</text>
</comment>
<accession>A0A8T1Y9S9</accession>
<dbReference type="Proteomes" id="UP000694240">
    <property type="component" value="Chromosome 12"/>
</dbReference>
<protein>
    <submittedName>
        <fullName evidence="2">F-box domain</fullName>
    </submittedName>
</protein>
<reference evidence="2 3" key="1">
    <citation type="submission" date="2020-12" db="EMBL/GenBank/DDBJ databases">
        <title>Concerted genomic and epigenomic changes stabilize Arabidopsis allopolyploids.</title>
        <authorList>
            <person name="Chen Z."/>
        </authorList>
    </citation>
    <scope>NUCLEOTIDE SEQUENCE [LARGE SCALE GENOMIC DNA]</scope>
    <source>
        <strain evidence="2">Allo738</strain>
        <tissue evidence="2">Leaf</tissue>
    </source>
</reference>
<evidence type="ECO:0000313" key="3">
    <source>
        <dbReference type="Proteomes" id="UP000694240"/>
    </source>
</evidence>
<sequence>MKIDLSLKGRSAIRGCCQLGLTPGQNKMKKKKVCGLWSLPDAVVVNCLAQLSRLDLAALAIASKNHRSLVVSPELRDLRWQQRCMEPSLYVCLRIFPEPSPRWFILHPMQRWLKPIHMDLYQAPKSASSFVVMGCGIFIIGGLVDGKPTSEVSFFDCFEHRWYRMPPMKMARASASASLMTDSKIYVFGGCGDDVANSSNWAEVFDVATLTWDFLYVFTPKMPLNIQQSVVMIKEKEVYVVDEDGQNFSFSLSKCMFVARGKTDSIPGNIYRNDWCVIGTFLFCRGTRGRILWCLPYDLHWKEVKGLEELQQWGFDITKLCTNPAGNIVIFWKPHPQSLELWSAEISISLVKRRRNGREILGKIEWSGAVFKLDPLIDSSYSLKVLSANYVLA</sequence>
<dbReference type="EMBL" id="JAEFBK010000012">
    <property type="protein sequence ID" value="KAG7543051.1"/>
    <property type="molecule type" value="Genomic_DNA"/>
</dbReference>
<proteinExistence type="predicted"/>
<gene>
    <name evidence="2" type="ORF">ISN45_Aa07g029820</name>
</gene>
<evidence type="ECO:0000313" key="2">
    <source>
        <dbReference type="EMBL" id="KAG7543051.1"/>
    </source>
</evidence>
<dbReference type="PANTHER" id="PTHR24414">
    <property type="entry name" value="F-BOX/KELCH-REPEAT PROTEIN SKIP4"/>
    <property type="match status" value="1"/>
</dbReference>
<feature type="domain" description="F-box" evidence="1">
    <location>
        <begin position="33"/>
        <end position="83"/>
    </location>
</feature>
<name>A0A8T1Y9S9_9BRAS</name>
<organism evidence="2 3">
    <name type="scientific">Arabidopsis thaliana x Arabidopsis arenosa</name>
    <dbReference type="NCBI Taxonomy" id="1240361"/>
    <lineage>
        <taxon>Eukaryota</taxon>
        <taxon>Viridiplantae</taxon>
        <taxon>Streptophyta</taxon>
        <taxon>Embryophyta</taxon>
        <taxon>Tracheophyta</taxon>
        <taxon>Spermatophyta</taxon>
        <taxon>Magnoliopsida</taxon>
        <taxon>eudicotyledons</taxon>
        <taxon>Gunneridae</taxon>
        <taxon>Pentapetalae</taxon>
        <taxon>rosids</taxon>
        <taxon>malvids</taxon>
        <taxon>Brassicales</taxon>
        <taxon>Brassicaceae</taxon>
        <taxon>Camelineae</taxon>
        <taxon>Arabidopsis</taxon>
    </lineage>
</organism>
<dbReference type="SMART" id="SM00612">
    <property type="entry name" value="Kelch"/>
    <property type="match status" value="1"/>
</dbReference>
<dbReference type="Pfam" id="PF25210">
    <property type="entry name" value="Kelch_FKB95"/>
    <property type="match status" value="1"/>
</dbReference>